<accession>A0A9P8I9D8</accession>
<keyword evidence="2" id="KW-0812">Transmembrane</keyword>
<proteinExistence type="predicted"/>
<feature type="transmembrane region" description="Helical" evidence="2">
    <location>
        <begin position="99"/>
        <end position="118"/>
    </location>
</feature>
<feature type="transmembrane region" description="Helical" evidence="2">
    <location>
        <begin position="12"/>
        <end position="33"/>
    </location>
</feature>
<evidence type="ECO:0000256" key="1">
    <source>
        <dbReference type="SAM" id="MobiDB-lite"/>
    </source>
</evidence>
<gene>
    <name evidence="3" type="ORF">KVV02_003818</name>
</gene>
<protein>
    <submittedName>
        <fullName evidence="3">Uncharacterized protein</fullName>
    </submittedName>
</protein>
<dbReference type="Proteomes" id="UP000717515">
    <property type="component" value="Unassembled WGS sequence"/>
</dbReference>
<comment type="caution">
    <text evidence="3">The sequence shown here is derived from an EMBL/GenBank/DDBJ whole genome shotgun (WGS) entry which is preliminary data.</text>
</comment>
<feature type="region of interest" description="Disordered" evidence="1">
    <location>
        <begin position="138"/>
        <end position="168"/>
    </location>
</feature>
<sequence length="168" mass="18474">MWAPSLSTIHTLQVFTFGLVFGSILHFASSYAIEGGIGVAPYSRIFTNVNIALFLWNKNSMSLSGQRKLQIFALCLSALWVLVLLGLAGWLIYVAQTKGMAIVYLVVVFDIPIALLLLSEAVLMELYSQQLNGQCATSSRNRDRLPAGSSAPESESTFPFWHNGTNNR</sequence>
<dbReference type="AlphaFoldDB" id="A0A9P8I9D8"/>
<evidence type="ECO:0000313" key="4">
    <source>
        <dbReference type="Proteomes" id="UP000717515"/>
    </source>
</evidence>
<evidence type="ECO:0000313" key="3">
    <source>
        <dbReference type="EMBL" id="KAG9327573.1"/>
    </source>
</evidence>
<organism evidence="3 4">
    <name type="scientific">Mortierella alpina</name>
    <name type="common">Oleaginous fungus</name>
    <name type="synonym">Mortierella renispora</name>
    <dbReference type="NCBI Taxonomy" id="64518"/>
    <lineage>
        <taxon>Eukaryota</taxon>
        <taxon>Fungi</taxon>
        <taxon>Fungi incertae sedis</taxon>
        <taxon>Mucoromycota</taxon>
        <taxon>Mortierellomycotina</taxon>
        <taxon>Mortierellomycetes</taxon>
        <taxon>Mortierellales</taxon>
        <taxon>Mortierellaceae</taxon>
        <taxon>Mortierella</taxon>
    </lineage>
</organism>
<dbReference type="EMBL" id="JAIFTL010000003">
    <property type="protein sequence ID" value="KAG9327573.1"/>
    <property type="molecule type" value="Genomic_DNA"/>
</dbReference>
<name>A0A9P8I9D8_MORAP</name>
<reference evidence="3" key="1">
    <citation type="submission" date="2021-07" db="EMBL/GenBank/DDBJ databases">
        <title>Draft genome of Mortierella alpina, strain LL118, isolated from an aspen leaf litter sample.</title>
        <authorList>
            <person name="Yang S."/>
            <person name="Vinatzer B.A."/>
        </authorList>
    </citation>
    <scope>NUCLEOTIDE SEQUENCE</scope>
    <source>
        <strain evidence="3">LL118</strain>
    </source>
</reference>
<feature type="transmembrane region" description="Helical" evidence="2">
    <location>
        <begin position="69"/>
        <end position="93"/>
    </location>
</feature>
<evidence type="ECO:0000256" key="2">
    <source>
        <dbReference type="SAM" id="Phobius"/>
    </source>
</evidence>
<feature type="compositionally biased region" description="Polar residues" evidence="1">
    <location>
        <begin position="151"/>
        <end position="168"/>
    </location>
</feature>
<feature type="transmembrane region" description="Helical" evidence="2">
    <location>
        <begin position="39"/>
        <end position="57"/>
    </location>
</feature>
<keyword evidence="2" id="KW-0472">Membrane</keyword>
<keyword evidence="2" id="KW-1133">Transmembrane helix</keyword>